<organism evidence="2 3">
    <name type="scientific">Legionella geestiana</name>
    <dbReference type="NCBI Taxonomy" id="45065"/>
    <lineage>
        <taxon>Bacteria</taxon>
        <taxon>Pseudomonadati</taxon>
        <taxon>Pseudomonadota</taxon>
        <taxon>Gammaproteobacteria</taxon>
        <taxon>Legionellales</taxon>
        <taxon>Legionellaceae</taxon>
        <taxon>Legionella</taxon>
    </lineage>
</organism>
<dbReference type="EMBL" id="LNYC01000022">
    <property type="protein sequence ID" value="KTD02076.1"/>
    <property type="molecule type" value="Genomic_DNA"/>
</dbReference>
<dbReference type="PATRIC" id="fig|45065.4.peg.824"/>
<dbReference type="Proteomes" id="UP000054785">
    <property type="component" value="Unassembled WGS sequence"/>
</dbReference>
<comment type="caution">
    <text evidence="2">The sequence shown here is derived from an EMBL/GenBank/DDBJ whole genome shotgun (WGS) entry which is preliminary data.</text>
</comment>
<evidence type="ECO:0000256" key="1">
    <source>
        <dbReference type="SAM" id="MobiDB-lite"/>
    </source>
</evidence>
<reference evidence="2 3" key="1">
    <citation type="submission" date="2015-11" db="EMBL/GenBank/DDBJ databases">
        <title>Genomic analysis of 38 Legionella species identifies large and diverse effector repertoires.</title>
        <authorList>
            <person name="Burstein D."/>
            <person name="Amaro F."/>
            <person name="Zusman T."/>
            <person name="Lifshitz Z."/>
            <person name="Cohen O."/>
            <person name="Gilbert J.A."/>
            <person name="Pupko T."/>
            <person name="Shuman H.A."/>
            <person name="Segal G."/>
        </authorList>
    </citation>
    <scope>NUCLEOTIDE SEQUENCE [LARGE SCALE GENOMIC DNA]</scope>
    <source>
        <strain evidence="2 3">ATCC 49504</strain>
    </source>
</reference>
<dbReference type="Gene3D" id="3.80.10.10">
    <property type="entry name" value="Ribonuclease Inhibitor"/>
    <property type="match status" value="1"/>
</dbReference>
<keyword evidence="3" id="KW-1185">Reference proteome</keyword>
<gene>
    <name evidence="2" type="ORF">Lgee_0768</name>
</gene>
<dbReference type="SUPFAM" id="SSF52058">
    <property type="entry name" value="L domain-like"/>
    <property type="match status" value="1"/>
</dbReference>
<dbReference type="RefSeq" id="WP_028386620.1">
    <property type="nucleotide sequence ID" value="NZ_CAAAHN010000021.1"/>
</dbReference>
<dbReference type="OrthoDB" id="5648839at2"/>
<dbReference type="SUPFAM" id="SSF52540">
    <property type="entry name" value="P-loop containing nucleoside triphosphate hydrolases"/>
    <property type="match status" value="2"/>
</dbReference>
<dbReference type="STRING" id="45065.Lgee_0768"/>
<protein>
    <submittedName>
        <fullName evidence="2">Uncharacterized protein</fullName>
    </submittedName>
</protein>
<evidence type="ECO:0000313" key="3">
    <source>
        <dbReference type="Proteomes" id="UP000054785"/>
    </source>
</evidence>
<dbReference type="Gene3D" id="3.40.50.300">
    <property type="entry name" value="P-loop containing nucleotide triphosphate hydrolases"/>
    <property type="match status" value="1"/>
</dbReference>
<sequence length="2127" mass="239913">MNIPDSFYYTLPQGKKRYSRTFVPGSRFDVSRWFRNAAAFELPAPARRKAPKTLILADWRLPFMKINDKVKLAELLQALMEKGFQVLLWRENDSPIPLDSSTLWRIHNAFERRLYCPVPEDIHAAATKALKCPPDALMVLDDVQLYQLEAAPEAPLIRHVRAEYAVNIDILDFFLADREHSHKDKFIHWLKASKWPALMVFHASMDEQEKETLTADFKLPSLTKGDTFNCRNADAQDGKVFHVTKTTDGIDFSGSQVGDYPKLSAPLIHVISEKEELKGFRDLPADEIRALIKQSTTIRCKDALEIYQILSEAETLSRLQSLWCHNNYLELLHRAPGLRLLEVRELETPESWPKLPVLESLKIMHKSASINLPNLARLTPDLRALEIGSGAQHSFVSKHLPPSLEYLSLPEDGVQLRPLYKTLPNLRHLIIKSEYSLNTFLNYPSSKKLPSLKKLELDIIKMVLKEIAPLNLKCFRMFLNDFPNLDTLIISYPAEMIGLNLAHVTNDTVETLILKKVKLMASEMLPEMIQNFKKLKVLDLRECIELKHHRLTREMFPPHLTVYLPENHLEKWPWENSASHHQAASSTSVTRQPVPPPASPPAHTLDKLLDLAPPDPDEHFVFNDPNPSQAQASITQRLGQYLSLKKRHASVIPKLQKGMCAALASAFLERPHEWNALLQRVILWNGEGHTLTEAQEADFEYLFTCFQRRYLDKERMQAPTHYLGDALKSFLSANKKACEFSNSWHQIAICPSGDDWMFYDPNHPEGAVCIRKNALASAIGRALGNLVATTATVNLKSAQIQKPEAFLREGGLLRLAHDPWLWHDYQHRFKRHRFSAESLHGLLLRDNEGLPAWFRAWEALDLKSFVQTLLKAFLKNPNHHALFAKSLEHLSGLQRTDVNAWLKSQGLTSPMLQAAPKARNPWLSTFKTWTPEETFFQTREAFCQHHLRGAGENRLLRLESDATLDATALALQKHCLDTGRPFFYLHAPEDLACDITSFKRDSEGRGIPVAPPSGRLHDFLTRHASDNPVIIVNYSAFEVDDLVRTNALLDTVRRVDNTPVPANALVIGLINDHDPECYRGADFYSRFHHAETVTLSLDTLNHGLPELNSAEARAEDMAEVLPLYHANDWKERLLGQWVYSEGVFHWQEGLLPRTSAPLTRLVIGQGLWNDREFINFWREVRLHGGVWHEGEFRPIAKEVTLLRVDHYPWEQYRAHVISTGTIPPAECHVLNPACLHAFMQGVVVENATLKNVPGLIERFSGGTLPVYLTTELDDDNIAMLADMCAKHHVTLDVLAADGIRLPEALNLTLQHTAHSESPWSRETPPQALTIICSLDPDTTEAMMHLPEGIRILDISECTIDDLLERLQVLSHGNTIPAFALQHGGLLSAPDDVLLKGTPPKALLEALTPALLKHRGPNRITLILTEPMSGLPYFTHAPTAEDKLQFLPQATSLEPQLLLDEPLATLKARTTSPDINAPFIGLTTSVAVPQLPPFHERASARPAAEVDNERRRLIEDVLDRSPFVFIAGLSGVGKSTFIRKGLTNAPVHHGIAALSRWATDETPGRKILFIDEANLQNTDWSLFEGLFAHPPGVLFEGIFYPLTPEHKVIFAGNPLQYKGERNLPTLFKRHGNSVVFDPLPPDYIYENILRGIVEAPHINAPFMDVYSELVACSLTDILITPRELEMMAHLTAAYCTRHPESDPHIVARHYAFKIAQPLVPESHQNDFITRFKTELPVPDALPQLQNIILTPSREPLCHTLCELLEVREWRQRQTNDAQRFGGLGALVTEGPPGVGKSELVLNTLIARGYEELHDLNAPFTPETRTFVRLPANLSLSEKLNVLNKAFQNGIVVIADEINSSPMLEEHLNDLLMGLGPDKNRPPHPGFLLIGTQNPANMGGRLEASPALKHRQIQITLDEYPREEVHAILQGRGLADDVVIEMTDAWLRRRNEALAMQATPLPSFRDLMNAVNTQARASASTQSNTRSCMAAAAASTSALLPVSALSELEKLQACVSNAVRMYRAFHQSRGKTAQTDRNFGPGCLTFFGLRHTQRGIQDAERLLRKIENATNFDSARALLDKFMEKYRTGRHTHSLSSYLMDELQKAFVESRELQEKYSSTDWQNLKTRL</sequence>
<feature type="region of interest" description="Disordered" evidence="1">
    <location>
        <begin position="576"/>
        <end position="602"/>
    </location>
</feature>
<accession>A0A0W0U2Y0</accession>
<dbReference type="InterPro" id="IPR027417">
    <property type="entry name" value="P-loop_NTPase"/>
</dbReference>
<dbReference type="InterPro" id="IPR032675">
    <property type="entry name" value="LRR_dom_sf"/>
</dbReference>
<name>A0A0W0U2Y0_9GAMM</name>
<feature type="compositionally biased region" description="Low complexity" evidence="1">
    <location>
        <begin position="577"/>
        <end position="588"/>
    </location>
</feature>
<evidence type="ECO:0000313" key="2">
    <source>
        <dbReference type="EMBL" id="KTD02076.1"/>
    </source>
</evidence>
<proteinExistence type="predicted"/>